<proteinExistence type="predicted"/>
<accession>A0ACB0J6I9</accession>
<reference evidence="1" key="1">
    <citation type="submission" date="2023-10" db="EMBL/GenBank/DDBJ databases">
        <authorList>
            <person name="Rodriguez Cubillos JULIANA M."/>
            <person name="De Vega J."/>
        </authorList>
    </citation>
    <scope>NUCLEOTIDE SEQUENCE</scope>
</reference>
<organism evidence="1 2">
    <name type="scientific">Trifolium pratense</name>
    <name type="common">Red clover</name>
    <dbReference type="NCBI Taxonomy" id="57577"/>
    <lineage>
        <taxon>Eukaryota</taxon>
        <taxon>Viridiplantae</taxon>
        <taxon>Streptophyta</taxon>
        <taxon>Embryophyta</taxon>
        <taxon>Tracheophyta</taxon>
        <taxon>Spermatophyta</taxon>
        <taxon>Magnoliopsida</taxon>
        <taxon>eudicotyledons</taxon>
        <taxon>Gunneridae</taxon>
        <taxon>Pentapetalae</taxon>
        <taxon>rosids</taxon>
        <taxon>fabids</taxon>
        <taxon>Fabales</taxon>
        <taxon>Fabaceae</taxon>
        <taxon>Papilionoideae</taxon>
        <taxon>50 kb inversion clade</taxon>
        <taxon>NPAAA clade</taxon>
        <taxon>Hologalegina</taxon>
        <taxon>IRL clade</taxon>
        <taxon>Trifolieae</taxon>
        <taxon>Trifolium</taxon>
    </lineage>
</organism>
<sequence>MAYPGRSIPTADRISDLPDPILCHILSLLPTKHAVTTSVLSKRWKTVWLYVFALDFDGETSKDFNSFRQFVYSTISTLREKKTSIHSFTFKCGRNSHFQQREYNQILKFLMLRGVKNLDFNMSKKICFTKLPPCILSLKTLQVLKLTGIKIGKFNQVDFPCVKTLHLNCVFFISHEYMVKFLLGCPILEDLQLDLGIKHRDMTMKNMGVLPNLVKVRITDNWNSPTPMVLVCKAKILHVEDIMSTSADLILCQILLDLRSSIISADIISDLPDPILCHILSFLSTKQAATTSILSKRWKSVWLSVLSLDFDDQAFKVYDSFRRFVYTTMFTLRDKNVSIHSFNFKSGRSSQFTQKQYHRIFKMVMQYGLKNLNFNMSNKLGTTKLPPRIFGFKMLQVLKLTNIQMGDFDKVDFPHLKTLHLNIVWFKNHEYIVKFLFGCPILENFKSCLYFNNHSRYHVLKDSSILPNLVEVQISGVNTPMALACTAKILHMEYAMWKKWTKLPMFHNLIHLEISFDGMTFEKECSSLLGILPHFPRLQHFNIQDYTGALSKHFKCWKDPSTVSECLSSNLKTCCIRGYRDSEYEFGLAKYILQHSKVLETMKIVQETKTIKSTWLSRHQTRLKLSSCTMGSTRCKLLFYLR</sequence>
<comment type="caution">
    <text evidence="1">The sequence shown here is derived from an EMBL/GenBank/DDBJ whole genome shotgun (WGS) entry which is preliminary data.</text>
</comment>
<gene>
    <name evidence="1" type="ORF">MILVUS5_LOCUS9127</name>
</gene>
<dbReference type="EMBL" id="CASHSV030000024">
    <property type="protein sequence ID" value="CAJ2639032.1"/>
    <property type="molecule type" value="Genomic_DNA"/>
</dbReference>
<protein>
    <submittedName>
        <fullName evidence="1">Uncharacterized protein</fullName>
    </submittedName>
</protein>
<name>A0ACB0J6I9_TRIPR</name>
<dbReference type="Proteomes" id="UP001177021">
    <property type="component" value="Unassembled WGS sequence"/>
</dbReference>
<evidence type="ECO:0000313" key="2">
    <source>
        <dbReference type="Proteomes" id="UP001177021"/>
    </source>
</evidence>
<evidence type="ECO:0000313" key="1">
    <source>
        <dbReference type="EMBL" id="CAJ2639032.1"/>
    </source>
</evidence>
<keyword evidence="2" id="KW-1185">Reference proteome</keyword>